<keyword evidence="1" id="KW-1133">Transmembrane helix</keyword>
<dbReference type="AlphaFoldDB" id="A0A915KBH8"/>
<evidence type="ECO:0000313" key="2">
    <source>
        <dbReference type="Proteomes" id="UP000887565"/>
    </source>
</evidence>
<keyword evidence="2" id="KW-1185">Reference proteome</keyword>
<organism evidence="2 3">
    <name type="scientific">Romanomermis culicivorax</name>
    <name type="common">Nematode worm</name>
    <dbReference type="NCBI Taxonomy" id="13658"/>
    <lineage>
        <taxon>Eukaryota</taxon>
        <taxon>Metazoa</taxon>
        <taxon>Ecdysozoa</taxon>
        <taxon>Nematoda</taxon>
        <taxon>Enoplea</taxon>
        <taxon>Dorylaimia</taxon>
        <taxon>Mermithida</taxon>
        <taxon>Mermithoidea</taxon>
        <taxon>Mermithidae</taxon>
        <taxon>Romanomermis</taxon>
    </lineage>
</organism>
<name>A0A915KBH8_ROMCU</name>
<feature type="transmembrane region" description="Helical" evidence="1">
    <location>
        <begin position="26"/>
        <end position="44"/>
    </location>
</feature>
<protein>
    <submittedName>
        <fullName evidence="3">Uncharacterized protein</fullName>
    </submittedName>
</protein>
<dbReference type="WBParaSite" id="nRc.2.0.1.t35446-RA">
    <property type="protein sequence ID" value="nRc.2.0.1.t35446-RA"/>
    <property type="gene ID" value="nRc.2.0.1.g35446"/>
</dbReference>
<accession>A0A915KBH8</accession>
<proteinExistence type="predicted"/>
<evidence type="ECO:0000313" key="3">
    <source>
        <dbReference type="WBParaSite" id="nRc.2.0.1.t35446-RA"/>
    </source>
</evidence>
<sequence length="103" mass="11890">MEDKKKNEENYKEENLRVGEKHEEKFLFTVMKTLTLNFAIHFAVNSLMERPMSLKYIMPERDVPVPRKSAGHFGAKQSSFLLDFSSVFYVLSAAIGVFGKQKL</sequence>
<keyword evidence="1" id="KW-0472">Membrane</keyword>
<dbReference type="Proteomes" id="UP000887565">
    <property type="component" value="Unplaced"/>
</dbReference>
<feature type="transmembrane region" description="Helical" evidence="1">
    <location>
        <begin position="80"/>
        <end position="99"/>
    </location>
</feature>
<evidence type="ECO:0000256" key="1">
    <source>
        <dbReference type="SAM" id="Phobius"/>
    </source>
</evidence>
<keyword evidence="1" id="KW-0812">Transmembrane</keyword>
<reference evidence="3" key="1">
    <citation type="submission" date="2022-11" db="UniProtKB">
        <authorList>
            <consortium name="WormBaseParasite"/>
        </authorList>
    </citation>
    <scope>IDENTIFICATION</scope>
</reference>